<evidence type="ECO:0000313" key="2">
    <source>
        <dbReference type="Proteomes" id="UP000007437"/>
    </source>
</evidence>
<reference evidence="1 2" key="1">
    <citation type="journal article" date="2011" name="J. Bacteriol.">
        <title>Complete genome sequence of Burkholderia rhizoxinica, an endosymbiont of Rhizopus microsporus.</title>
        <authorList>
            <person name="Lackner G."/>
            <person name="Moebius N."/>
            <person name="Partida-Martinez L."/>
            <person name="Hertweck C."/>
        </authorList>
    </citation>
    <scope>NUCLEOTIDE SEQUENCE [LARGE SCALE GENOMIC DNA]</scope>
    <source>
        <strain evidence="2">DSM 19002 / CIP 109453 / HKI 454</strain>
    </source>
</reference>
<organism evidence="1 2">
    <name type="scientific">Mycetohabitans rhizoxinica (strain DSM 19002 / CIP 109453 / HKI 454)</name>
    <name type="common">Paraburkholderia rhizoxinica</name>
    <dbReference type="NCBI Taxonomy" id="882378"/>
    <lineage>
        <taxon>Bacteria</taxon>
        <taxon>Pseudomonadati</taxon>
        <taxon>Pseudomonadota</taxon>
        <taxon>Betaproteobacteria</taxon>
        <taxon>Burkholderiales</taxon>
        <taxon>Burkholderiaceae</taxon>
        <taxon>Mycetohabitans</taxon>
    </lineage>
</organism>
<protein>
    <submittedName>
        <fullName evidence="1">Uncharacterized protein</fullName>
    </submittedName>
</protein>
<accession>E5AS09</accession>
<evidence type="ECO:0000313" key="1">
    <source>
        <dbReference type="EMBL" id="CBW75391.1"/>
    </source>
</evidence>
<dbReference type="HOGENOM" id="CLU_3286339_0_0_4"/>
<dbReference type="EMBL" id="FR687359">
    <property type="protein sequence ID" value="CBW75391.1"/>
    <property type="molecule type" value="Genomic_DNA"/>
</dbReference>
<dbReference type="KEGG" id="brh:RBRH_03921"/>
<sequence>MSPKSYRDVERRDPVFEIGLLTELALLERGLLLAPSFIVE</sequence>
<proteinExistence type="predicted"/>
<name>E5AS09_MYCRK</name>
<dbReference type="AlphaFoldDB" id="E5AS09"/>
<dbReference type="Proteomes" id="UP000007437">
    <property type="component" value="Chromosome"/>
</dbReference>
<gene>
    <name evidence="1" type="ordered locus">RBRH_03921</name>
</gene>